<reference evidence="15 16" key="1">
    <citation type="journal article" date="2018" name="Nat. Ecol. Evol.">
        <title>Shark genomes provide insights into elasmobranch evolution and the origin of vertebrates.</title>
        <authorList>
            <person name="Hara Y"/>
            <person name="Yamaguchi K"/>
            <person name="Onimaru K"/>
            <person name="Kadota M"/>
            <person name="Koyanagi M"/>
            <person name="Keeley SD"/>
            <person name="Tatsumi K"/>
            <person name="Tanaka K"/>
            <person name="Motone F"/>
            <person name="Kageyama Y"/>
            <person name="Nozu R"/>
            <person name="Adachi N"/>
            <person name="Nishimura O"/>
            <person name="Nakagawa R"/>
            <person name="Tanegashima C"/>
            <person name="Kiyatake I"/>
            <person name="Matsumoto R"/>
            <person name="Murakumo K"/>
            <person name="Nishida K"/>
            <person name="Terakita A"/>
            <person name="Kuratani S"/>
            <person name="Sato K"/>
            <person name="Hyodo S Kuraku.S."/>
        </authorList>
    </citation>
    <scope>NUCLEOTIDE SEQUENCE [LARGE SCALE GENOMIC DNA]</scope>
</reference>
<evidence type="ECO:0000256" key="6">
    <source>
        <dbReference type="ARBA" id="ARBA00023040"/>
    </source>
</evidence>
<feature type="transmembrane region" description="Helical" evidence="13">
    <location>
        <begin position="259"/>
        <end position="286"/>
    </location>
</feature>
<comment type="caution">
    <text evidence="15">The sequence shown here is derived from an EMBL/GenBank/DDBJ whole genome shotgun (WGS) entry which is preliminary data.</text>
</comment>
<keyword evidence="8 12" id="KW-0675">Receptor</keyword>
<proteinExistence type="inferred from homology"/>
<evidence type="ECO:0000256" key="4">
    <source>
        <dbReference type="ARBA" id="ARBA00022692"/>
    </source>
</evidence>
<accession>A0A401PZM4</accession>
<dbReference type="GO" id="GO:0007200">
    <property type="term" value="P:phospholipase C-activating G protein-coupled receptor signaling pathway"/>
    <property type="evidence" value="ECO:0007669"/>
    <property type="project" value="TreeGrafter"/>
</dbReference>
<feature type="transmembrane region" description="Helical" evidence="13">
    <location>
        <begin position="218"/>
        <end position="239"/>
    </location>
</feature>
<feature type="domain" description="G-protein coupled receptors family 1 profile" evidence="14">
    <location>
        <begin position="33"/>
        <end position="283"/>
    </location>
</feature>
<dbReference type="InterPro" id="IPR000276">
    <property type="entry name" value="GPCR_Rhodpsn"/>
</dbReference>
<dbReference type="GO" id="GO:0007204">
    <property type="term" value="P:positive regulation of cytosolic calcium ion concentration"/>
    <property type="evidence" value="ECO:0007669"/>
    <property type="project" value="TreeGrafter"/>
</dbReference>
<dbReference type="PRINTS" id="PR00237">
    <property type="entry name" value="GPCRRHODOPSN"/>
</dbReference>
<comment type="similarity">
    <text evidence="11">Belongs to the chemokine-like receptor (CMKLR) family.</text>
</comment>
<evidence type="ECO:0000256" key="7">
    <source>
        <dbReference type="ARBA" id="ARBA00023136"/>
    </source>
</evidence>
<keyword evidence="10 12" id="KW-0807">Transducer</keyword>
<comment type="subcellular location">
    <subcellularLocation>
        <location evidence="1">Cell membrane</location>
        <topology evidence="1">Multi-pass membrane protein</topology>
    </subcellularLocation>
</comment>
<evidence type="ECO:0000256" key="8">
    <source>
        <dbReference type="ARBA" id="ARBA00023170"/>
    </source>
</evidence>
<keyword evidence="4 12" id="KW-0812">Transmembrane</keyword>
<evidence type="ECO:0000256" key="2">
    <source>
        <dbReference type="ARBA" id="ARBA00022475"/>
    </source>
</evidence>
<feature type="transmembrane region" description="Helical" evidence="13">
    <location>
        <begin position="20"/>
        <end position="41"/>
    </location>
</feature>
<keyword evidence="2" id="KW-1003">Cell membrane</keyword>
<keyword evidence="3" id="KW-0597">Phosphoprotein</keyword>
<dbReference type="Pfam" id="PF00001">
    <property type="entry name" value="7tm_1"/>
    <property type="match status" value="1"/>
</dbReference>
<dbReference type="OrthoDB" id="8888529at2759"/>
<dbReference type="PROSITE" id="PS00237">
    <property type="entry name" value="G_PROTEIN_RECEP_F1_1"/>
    <property type="match status" value="1"/>
</dbReference>
<dbReference type="InterPro" id="IPR017452">
    <property type="entry name" value="GPCR_Rhodpsn_7TM"/>
</dbReference>
<dbReference type="Gene3D" id="1.20.1070.10">
    <property type="entry name" value="Rhodopsin 7-helix transmembrane proteins"/>
    <property type="match status" value="1"/>
</dbReference>
<dbReference type="SUPFAM" id="SSF81321">
    <property type="entry name" value="Family A G protein-coupled receptor-like"/>
    <property type="match status" value="1"/>
</dbReference>
<dbReference type="GO" id="GO:0004875">
    <property type="term" value="F:complement receptor activity"/>
    <property type="evidence" value="ECO:0007669"/>
    <property type="project" value="TreeGrafter"/>
</dbReference>
<evidence type="ECO:0000256" key="13">
    <source>
        <dbReference type="SAM" id="Phobius"/>
    </source>
</evidence>
<gene>
    <name evidence="15" type="ORF">scyTo_0016835</name>
</gene>
<feature type="transmembrane region" description="Helical" evidence="13">
    <location>
        <begin position="131"/>
        <end position="152"/>
    </location>
</feature>
<dbReference type="Proteomes" id="UP000288216">
    <property type="component" value="Unassembled WGS sequence"/>
</dbReference>
<evidence type="ECO:0000256" key="10">
    <source>
        <dbReference type="ARBA" id="ARBA00023224"/>
    </source>
</evidence>
<comment type="similarity">
    <text evidence="12">Belongs to the G-protein coupled receptor 1 family.</text>
</comment>
<keyword evidence="7 13" id="KW-0472">Membrane</keyword>
<dbReference type="GO" id="GO:0005886">
    <property type="term" value="C:plasma membrane"/>
    <property type="evidence" value="ECO:0007669"/>
    <property type="project" value="UniProtKB-SubCell"/>
</dbReference>
<sequence length="339" mass="38144">MELSNNGTDESFRTQDTVASIILSLACLFGVPGNALVIWIIGFAMKKQRSPTVLLILNLAVADMLVLITLPLWIYAFLHGWAFGEPFCKILTYVIHCNMYVSIFLITVMSVERFMAVIYPFATKRWRTNKVIMKVVLAAWILAFLFAVPVLIHQVMSDDDTGQLQCLFMEFDTIEQEILCEVLQIVIGFVIPFTVLSICYFCIERKMKHLSFTTKNRAGLVIGSVVIVFFICWVPHNILKLISVIALTSDQTTADTLNNIYSTGIFISGALVFINSCINPILYAFAARNIRSSFRLLSLAKLFDQLTHTLKEESGKECTDITRKDTSVTMDEMASGQDI</sequence>
<feature type="transmembrane region" description="Helical" evidence="13">
    <location>
        <begin position="90"/>
        <end position="111"/>
    </location>
</feature>
<evidence type="ECO:0000256" key="1">
    <source>
        <dbReference type="ARBA" id="ARBA00004651"/>
    </source>
</evidence>
<keyword evidence="5 13" id="KW-1133">Transmembrane helix</keyword>
<feature type="transmembrane region" description="Helical" evidence="13">
    <location>
        <begin position="53"/>
        <end position="78"/>
    </location>
</feature>
<keyword evidence="9" id="KW-0325">Glycoprotein</keyword>
<dbReference type="OMA" id="SICYFCI"/>
<evidence type="ECO:0000313" key="16">
    <source>
        <dbReference type="Proteomes" id="UP000288216"/>
    </source>
</evidence>
<evidence type="ECO:0000313" key="15">
    <source>
        <dbReference type="EMBL" id="GCB78571.1"/>
    </source>
</evidence>
<evidence type="ECO:0000259" key="14">
    <source>
        <dbReference type="PROSITE" id="PS50262"/>
    </source>
</evidence>
<evidence type="ECO:0000256" key="5">
    <source>
        <dbReference type="ARBA" id="ARBA00022989"/>
    </source>
</evidence>
<dbReference type="PANTHER" id="PTHR24225:SF72">
    <property type="entry name" value="G-PROTEIN COUPLED RECEPTORS FAMILY 1 PROFILE DOMAIN-CONTAINING PROTEIN-RELATED"/>
    <property type="match status" value="1"/>
</dbReference>
<dbReference type="STRING" id="75743.A0A401PZM4"/>
<dbReference type="FunFam" id="1.20.1070.10:FF:000109">
    <property type="entry name" value="Leukotriene B4 receptor"/>
    <property type="match status" value="1"/>
</dbReference>
<evidence type="ECO:0000256" key="11">
    <source>
        <dbReference type="ARBA" id="ARBA00025736"/>
    </source>
</evidence>
<keyword evidence="16" id="KW-1185">Reference proteome</keyword>
<dbReference type="GO" id="GO:0006954">
    <property type="term" value="P:inflammatory response"/>
    <property type="evidence" value="ECO:0007669"/>
    <property type="project" value="TreeGrafter"/>
</dbReference>
<feature type="transmembrane region" description="Helical" evidence="13">
    <location>
        <begin position="182"/>
        <end position="203"/>
    </location>
</feature>
<dbReference type="GO" id="GO:0004974">
    <property type="term" value="F:leukotriene receptor activity"/>
    <property type="evidence" value="ECO:0007669"/>
    <property type="project" value="UniProtKB-ARBA"/>
</dbReference>
<evidence type="ECO:0000256" key="12">
    <source>
        <dbReference type="RuleBase" id="RU000688"/>
    </source>
</evidence>
<dbReference type="InterPro" id="IPR000826">
    <property type="entry name" value="Formyl_rcpt-rel"/>
</dbReference>
<dbReference type="AlphaFoldDB" id="A0A401PZM4"/>
<evidence type="ECO:0000256" key="9">
    <source>
        <dbReference type="ARBA" id="ARBA00023180"/>
    </source>
</evidence>
<dbReference type="EMBL" id="BFAA01010472">
    <property type="protein sequence ID" value="GCB78571.1"/>
    <property type="molecule type" value="Genomic_DNA"/>
</dbReference>
<dbReference type="PROSITE" id="PS50262">
    <property type="entry name" value="G_PROTEIN_RECEP_F1_2"/>
    <property type="match status" value="1"/>
</dbReference>
<protein>
    <recommendedName>
        <fullName evidence="14">G-protein coupled receptors family 1 profile domain-containing protein</fullName>
    </recommendedName>
</protein>
<dbReference type="PANTHER" id="PTHR24225">
    <property type="entry name" value="CHEMOTACTIC RECEPTOR"/>
    <property type="match status" value="1"/>
</dbReference>
<keyword evidence="6 12" id="KW-0297">G-protein coupled receptor</keyword>
<name>A0A401PZM4_SCYTO</name>
<organism evidence="15 16">
    <name type="scientific">Scyliorhinus torazame</name>
    <name type="common">Cloudy catshark</name>
    <name type="synonym">Catulus torazame</name>
    <dbReference type="NCBI Taxonomy" id="75743"/>
    <lineage>
        <taxon>Eukaryota</taxon>
        <taxon>Metazoa</taxon>
        <taxon>Chordata</taxon>
        <taxon>Craniata</taxon>
        <taxon>Vertebrata</taxon>
        <taxon>Chondrichthyes</taxon>
        <taxon>Elasmobranchii</taxon>
        <taxon>Galeomorphii</taxon>
        <taxon>Galeoidea</taxon>
        <taxon>Carcharhiniformes</taxon>
        <taxon>Scyliorhinidae</taxon>
        <taxon>Scyliorhinus</taxon>
    </lineage>
</organism>
<evidence type="ECO:0000256" key="3">
    <source>
        <dbReference type="ARBA" id="ARBA00022553"/>
    </source>
</evidence>